<dbReference type="EMBL" id="JAACAK010000133">
    <property type="protein sequence ID" value="NIR76588.1"/>
    <property type="molecule type" value="Genomic_DNA"/>
</dbReference>
<evidence type="ECO:0000313" key="1">
    <source>
        <dbReference type="EMBL" id="NIR76588.1"/>
    </source>
</evidence>
<sequence>MVGENVLAKLRERNPRYTEAAYLFVLTALQYVIDSLDEPRHISGQELARGCRDLALERYGPMARTVLEHWGIHSTDDMGAIVYALIDCRVLTKQDSDSPDDFLDVFDFEEAFERNYPWGRVRRS</sequence>
<name>A0AAE4ZBC1_9BACT</name>
<proteinExistence type="predicted"/>
<evidence type="ECO:0000313" key="2">
    <source>
        <dbReference type="Proteomes" id="UP000702544"/>
    </source>
</evidence>
<dbReference type="NCBIfam" id="TIGR04138">
    <property type="entry name" value="Plancto_Ver_chp"/>
    <property type="match status" value="1"/>
</dbReference>
<dbReference type="InterPro" id="IPR026406">
    <property type="entry name" value="Ver/Plancto_CHP"/>
</dbReference>
<gene>
    <name evidence="1" type="ORF">GWO12_16020</name>
</gene>
<organism evidence="1 2">
    <name type="scientific">Candidatus Kutchimonas denitrificans</name>
    <dbReference type="NCBI Taxonomy" id="3056748"/>
    <lineage>
        <taxon>Bacteria</taxon>
        <taxon>Pseudomonadati</taxon>
        <taxon>Gemmatimonadota</taxon>
        <taxon>Gemmatimonadia</taxon>
        <taxon>Candidatus Palauibacterales</taxon>
        <taxon>Candidatus Palauibacteraceae</taxon>
        <taxon>Candidatus Kutchimonas</taxon>
    </lineage>
</organism>
<reference evidence="1 2" key="1">
    <citation type="submission" date="2020-01" db="EMBL/GenBank/DDBJ databases">
        <title>Genomes assembled from Gulf of Kutch pelagic sediment metagenomes.</title>
        <authorList>
            <person name="Chandrashekar M."/>
            <person name="Mahajan M.S."/>
            <person name="Dave K.J."/>
            <person name="Vatsa P."/>
            <person name="Nathani N.M."/>
        </authorList>
    </citation>
    <scope>NUCLEOTIDE SEQUENCE [LARGE SCALE GENOMIC DNA]</scope>
    <source>
        <strain evidence="1">KS3-K002</strain>
    </source>
</reference>
<accession>A0AAE4ZBC1</accession>
<dbReference type="Proteomes" id="UP000702544">
    <property type="component" value="Unassembled WGS sequence"/>
</dbReference>
<comment type="caution">
    <text evidence="1">The sequence shown here is derived from an EMBL/GenBank/DDBJ whole genome shotgun (WGS) entry which is preliminary data.</text>
</comment>
<protein>
    <submittedName>
        <fullName evidence="1">Uncharacterized protein</fullName>
    </submittedName>
</protein>
<dbReference type="AlphaFoldDB" id="A0AAE4ZBC1"/>